<name>A0ABP5KYU2_9ACTN</name>
<reference evidence="3" key="1">
    <citation type="journal article" date="2019" name="Int. J. Syst. Evol. Microbiol.">
        <title>The Global Catalogue of Microorganisms (GCM) 10K type strain sequencing project: providing services to taxonomists for standard genome sequencing and annotation.</title>
        <authorList>
            <consortium name="The Broad Institute Genomics Platform"/>
            <consortium name="The Broad Institute Genome Sequencing Center for Infectious Disease"/>
            <person name="Wu L."/>
            <person name="Ma J."/>
        </authorList>
    </citation>
    <scope>NUCLEOTIDE SEQUENCE [LARGE SCALE GENOMIC DNA]</scope>
    <source>
        <strain evidence="3">JCM 16022</strain>
    </source>
</reference>
<evidence type="ECO:0008006" key="4">
    <source>
        <dbReference type="Google" id="ProtNLM"/>
    </source>
</evidence>
<evidence type="ECO:0000256" key="1">
    <source>
        <dbReference type="SAM" id="MobiDB-lite"/>
    </source>
</evidence>
<dbReference type="Proteomes" id="UP001501771">
    <property type="component" value="Unassembled WGS sequence"/>
</dbReference>
<organism evidence="2 3">
    <name type="scientific">Nocardioides koreensis</name>
    <dbReference type="NCBI Taxonomy" id="433651"/>
    <lineage>
        <taxon>Bacteria</taxon>
        <taxon>Bacillati</taxon>
        <taxon>Actinomycetota</taxon>
        <taxon>Actinomycetes</taxon>
        <taxon>Propionibacteriales</taxon>
        <taxon>Nocardioidaceae</taxon>
        <taxon>Nocardioides</taxon>
    </lineage>
</organism>
<keyword evidence="3" id="KW-1185">Reference proteome</keyword>
<feature type="region of interest" description="Disordered" evidence="1">
    <location>
        <begin position="48"/>
        <end position="76"/>
    </location>
</feature>
<evidence type="ECO:0000313" key="3">
    <source>
        <dbReference type="Proteomes" id="UP001501771"/>
    </source>
</evidence>
<gene>
    <name evidence="2" type="ORF">GCM10009844_05970</name>
</gene>
<sequence>MGQAAGVEPHYGQCQYVGGGTDMARARPRTAAAAATLALAATVLAGCSDDGGTPTSQKTSASSQVNMDMPPGYPKSDVPVLNATILAVTQGTDSASSNWRVLLQSTDPPAKVVDDASGILEDAGWKVGKSPSDTTRTLTRDDGQRVVLTAREKGGGTELLYVIRL</sequence>
<proteinExistence type="predicted"/>
<dbReference type="EMBL" id="BAAAQR010000001">
    <property type="protein sequence ID" value="GAA2138184.1"/>
    <property type="molecule type" value="Genomic_DNA"/>
</dbReference>
<accession>A0ABP5KYU2</accession>
<evidence type="ECO:0000313" key="2">
    <source>
        <dbReference type="EMBL" id="GAA2138184.1"/>
    </source>
</evidence>
<feature type="compositionally biased region" description="Polar residues" evidence="1">
    <location>
        <begin position="53"/>
        <end position="66"/>
    </location>
</feature>
<comment type="caution">
    <text evidence="2">The sequence shown here is derived from an EMBL/GenBank/DDBJ whole genome shotgun (WGS) entry which is preliminary data.</text>
</comment>
<protein>
    <recommendedName>
        <fullName evidence="4">Lipoprotein</fullName>
    </recommendedName>
</protein>